<gene>
    <name evidence="1" type="ORF">PHYPA_003794</name>
</gene>
<reference evidence="1 3" key="2">
    <citation type="journal article" date="2018" name="Plant J.">
        <title>The Physcomitrella patens chromosome-scale assembly reveals moss genome structure and evolution.</title>
        <authorList>
            <person name="Lang D."/>
            <person name="Ullrich K.K."/>
            <person name="Murat F."/>
            <person name="Fuchs J."/>
            <person name="Jenkins J."/>
            <person name="Haas F.B."/>
            <person name="Piednoel M."/>
            <person name="Gundlach H."/>
            <person name="Van Bel M."/>
            <person name="Meyberg R."/>
            <person name="Vives C."/>
            <person name="Morata J."/>
            <person name="Symeonidi A."/>
            <person name="Hiss M."/>
            <person name="Muchero W."/>
            <person name="Kamisugi Y."/>
            <person name="Saleh O."/>
            <person name="Blanc G."/>
            <person name="Decker E.L."/>
            <person name="van Gessel N."/>
            <person name="Grimwood J."/>
            <person name="Hayes R.D."/>
            <person name="Graham S.W."/>
            <person name="Gunter L.E."/>
            <person name="McDaniel S.F."/>
            <person name="Hoernstein S.N.W."/>
            <person name="Larsson A."/>
            <person name="Li F.W."/>
            <person name="Perroud P.F."/>
            <person name="Phillips J."/>
            <person name="Ranjan P."/>
            <person name="Rokshar D.S."/>
            <person name="Rothfels C.J."/>
            <person name="Schneider L."/>
            <person name="Shu S."/>
            <person name="Stevenson D.W."/>
            <person name="Thummler F."/>
            <person name="Tillich M."/>
            <person name="Villarreal Aguilar J.C."/>
            <person name="Widiez T."/>
            <person name="Wong G.K."/>
            <person name="Wymore A."/>
            <person name="Zhang Y."/>
            <person name="Zimmer A.D."/>
            <person name="Quatrano R.S."/>
            <person name="Mayer K.F.X."/>
            <person name="Goodstein D."/>
            <person name="Casacuberta J.M."/>
            <person name="Vandepoele K."/>
            <person name="Reski R."/>
            <person name="Cuming A.C."/>
            <person name="Tuskan G.A."/>
            <person name="Maumus F."/>
            <person name="Salse J."/>
            <person name="Schmutz J."/>
            <person name="Rensing S.A."/>
        </authorList>
    </citation>
    <scope>NUCLEOTIDE SEQUENCE [LARGE SCALE GENOMIC DNA]</scope>
    <source>
        <strain evidence="2 3">cv. Gransden 2004</strain>
    </source>
</reference>
<dbReference type="EMBL" id="ABEU02000003">
    <property type="protein sequence ID" value="PNR56802.1"/>
    <property type="molecule type" value="Genomic_DNA"/>
</dbReference>
<evidence type="ECO:0000313" key="3">
    <source>
        <dbReference type="Proteomes" id="UP000006727"/>
    </source>
</evidence>
<evidence type="ECO:0000313" key="1">
    <source>
        <dbReference type="EMBL" id="PNR56802.1"/>
    </source>
</evidence>
<dbReference type="Proteomes" id="UP000006727">
    <property type="component" value="Chromosome 3"/>
</dbReference>
<name>A0A2K1KSL1_PHYPA</name>
<dbReference type="Gramene" id="Pp3c3_200V3.1">
    <property type="protein sequence ID" value="PAC:32943912.CDS.1"/>
    <property type="gene ID" value="Pp3c3_200"/>
</dbReference>
<keyword evidence="3" id="KW-1185">Reference proteome</keyword>
<evidence type="ECO:0000313" key="2">
    <source>
        <dbReference type="EnsemblPlants" id="PAC:32943912.CDS.1"/>
    </source>
</evidence>
<accession>A0A2K1KSL1</accession>
<protein>
    <submittedName>
        <fullName evidence="1 2">Uncharacterized protein</fullName>
    </submittedName>
</protein>
<organism evidence="1">
    <name type="scientific">Physcomitrium patens</name>
    <name type="common">Spreading-leaved earth moss</name>
    <name type="synonym">Physcomitrella patens</name>
    <dbReference type="NCBI Taxonomy" id="3218"/>
    <lineage>
        <taxon>Eukaryota</taxon>
        <taxon>Viridiplantae</taxon>
        <taxon>Streptophyta</taxon>
        <taxon>Embryophyta</taxon>
        <taxon>Bryophyta</taxon>
        <taxon>Bryophytina</taxon>
        <taxon>Bryopsida</taxon>
        <taxon>Funariidae</taxon>
        <taxon>Funariales</taxon>
        <taxon>Funariaceae</taxon>
        <taxon>Physcomitrium</taxon>
    </lineage>
</organism>
<reference evidence="2" key="3">
    <citation type="submission" date="2020-12" db="UniProtKB">
        <authorList>
            <consortium name="EnsemblPlants"/>
        </authorList>
    </citation>
    <scope>IDENTIFICATION</scope>
</reference>
<dbReference type="InParanoid" id="A0A2K1KSL1"/>
<dbReference type="EnsemblPlants" id="Pp3c3_200V3.1">
    <property type="protein sequence ID" value="PAC:32943912.CDS.1"/>
    <property type="gene ID" value="Pp3c3_200"/>
</dbReference>
<reference evidence="1 3" key="1">
    <citation type="journal article" date="2008" name="Science">
        <title>The Physcomitrella genome reveals evolutionary insights into the conquest of land by plants.</title>
        <authorList>
            <person name="Rensing S."/>
            <person name="Lang D."/>
            <person name="Zimmer A."/>
            <person name="Terry A."/>
            <person name="Salamov A."/>
            <person name="Shapiro H."/>
            <person name="Nishiyama T."/>
            <person name="Perroud P.-F."/>
            <person name="Lindquist E."/>
            <person name="Kamisugi Y."/>
            <person name="Tanahashi T."/>
            <person name="Sakakibara K."/>
            <person name="Fujita T."/>
            <person name="Oishi K."/>
            <person name="Shin-I T."/>
            <person name="Kuroki Y."/>
            <person name="Toyoda A."/>
            <person name="Suzuki Y."/>
            <person name="Hashimoto A."/>
            <person name="Yamaguchi K."/>
            <person name="Sugano A."/>
            <person name="Kohara Y."/>
            <person name="Fujiyama A."/>
            <person name="Anterola A."/>
            <person name="Aoki S."/>
            <person name="Ashton N."/>
            <person name="Barbazuk W.B."/>
            <person name="Barker E."/>
            <person name="Bennetzen J."/>
            <person name="Bezanilla M."/>
            <person name="Blankenship R."/>
            <person name="Cho S.H."/>
            <person name="Dutcher S."/>
            <person name="Estelle M."/>
            <person name="Fawcett J.A."/>
            <person name="Gundlach H."/>
            <person name="Hanada K."/>
            <person name="Heyl A."/>
            <person name="Hicks K.A."/>
            <person name="Hugh J."/>
            <person name="Lohr M."/>
            <person name="Mayer K."/>
            <person name="Melkozernov A."/>
            <person name="Murata T."/>
            <person name="Nelson D."/>
            <person name="Pils B."/>
            <person name="Prigge M."/>
            <person name="Reiss B."/>
            <person name="Renner T."/>
            <person name="Rombauts S."/>
            <person name="Rushton P."/>
            <person name="Sanderfoot A."/>
            <person name="Schween G."/>
            <person name="Shiu S.-H."/>
            <person name="Stueber K."/>
            <person name="Theodoulou F.L."/>
            <person name="Tu H."/>
            <person name="Van de Peer Y."/>
            <person name="Verrier P.J."/>
            <person name="Waters E."/>
            <person name="Wood A."/>
            <person name="Yang L."/>
            <person name="Cove D."/>
            <person name="Cuming A."/>
            <person name="Hasebe M."/>
            <person name="Lucas S."/>
            <person name="Mishler D.B."/>
            <person name="Reski R."/>
            <person name="Grigoriev I."/>
            <person name="Quatrano R.S."/>
            <person name="Boore J.L."/>
        </authorList>
    </citation>
    <scope>NUCLEOTIDE SEQUENCE [LARGE SCALE GENOMIC DNA]</scope>
    <source>
        <strain evidence="2 3">cv. Gransden 2004</strain>
    </source>
</reference>
<sequence>MHPQEGVRSEVDDGDWRCTFHIGYAVAAAIVHNGTVATASVLIEHVRDVEKDV</sequence>
<proteinExistence type="predicted"/>
<dbReference type="AlphaFoldDB" id="A0A2K1KSL1"/>